<protein>
    <submittedName>
        <fullName evidence="1">Uncharacterized protein</fullName>
    </submittedName>
</protein>
<evidence type="ECO:0000313" key="1">
    <source>
        <dbReference type="EMBL" id="GIH80830.1"/>
    </source>
</evidence>
<reference evidence="1 2" key="1">
    <citation type="submission" date="2021-01" db="EMBL/GenBank/DDBJ databases">
        <title>Whole genome shotgun sequence of Planobispora longispora NBRC 13918.</title>
        <authorList>
            <person name="Komaki H."/>
            <person name="Tamura T."/>
        </authorList>
    </citation>
    <scope>NUCLEOTIDE SEQUENCE [LARGE SCALE GENOMIC DNA]</scope>
    <source>
        <strain evidence="1 2">NBRC 13918</strain>
    </source>
</reference>
<dbReference type="AlphaFoldDB" id="A0A8J3RU90"/>
<dbReference type="Proteomes" id="UP000616724">
    <property type="component" value="Unassembled WGS sequence"/>
</dbReference>
<keyword evidence="2" id="KW-1185">Reference proteome</keyword>
<name>A0A8J3RU90_9ACTN</name>
<sequence length="251" mass="26840">MSLPASLPATLSERTLSALTEALGLTVAEELPLTSPMSPEPVGRLRVLRSGPVLRDEPALQGGPALRGGPVDKVVTVSLVVPAIGLDSHMIFAFTPADSAVPHFTLDSVRSPDYHAMHLDLIPRADLAVHLDYLDACFLPLTGPLEHAWTIDGLSPAAVGPRQRAMMSPWMVVCRATEEAFAALDGTVEAYLTHWLSLVDKGVPEAGGDPAARDRAQRANLFSPEVDPVWRQVARLLGEEQAGRVRGELVA</sequence>
<gene>
    <name evidence="1" type="ORF">Plo01_72590</name>
</gene>
<dbReference type="RefSeq" id="WP_203895251.1">
    <property type="nucleotide sequence ID" value="NZ_BOOH01000065.1"/>
</dbReference>
<comment type="caution">
    <text evidence="1">The sequence shown here is derived from an EMBL/GenBank/DDBJ whole genome shotgun (WGS) entry which is preliminary data.</text>
</comment>
<accession>A0A8J3RU90</accession>
<organism evidence="1 2">
    <name type="scientific">Planobispora longispora</name>
    <dbReference type="NCBI Taxonomy" id="28887"/>
    <lineage>
        <taxon>Bacteria</taxon>
        <taxon>Bacillati</taxon>
        <taxon>Actinomycetota</taxon>
        <taxon>Actinomycetes</taxon>
        <taxon>Streptosporangiales</taxon>
        <taxon>Streptosporangiaceae</taxon>
        <taxon>Planobispora</taxon>
    </lineage>
</organism>
<dbReference type="Gene3D" id="3.40.1500.20">
    <property type="match status" value="1"/>
</dbReference>
<evidence type="ECO:0000313" key="2">
    <source>
        <dbReference type="Proteomes" id="UP000616724"/>
    </source>
</evidence>
<proteinExistence type="predicted"/>
<dbReference type="EMBL" id="BOOH01000065">
    <property type="protein sequence ID" value="GIH80830.1"/>
    <property type="molecule type" value="Genomic_DNA"/>
</dbReference>